<accession>A0ABD0QF46</accession>
<evidence type="ECO:0000313" key="1">
    <source>
        <dbReference type="EMBL" id="KAL0184700.1"/>
    </source>
</evidence>
<dbReference type="EMBL" id="JAMKFB020000009">
    <property type="protein sequence ID" value="KAL0184700.1"/>
    <property type="molecule type" value="Genomic_DNA"/>
</dbReference>
<name>A0ABD0QF46_CIRMR</name>
<comment type="caution">
    <text evidence="1">The sequence shown here is derived from an EMBL/GenBank/DDBJ whole genome shotgun (WGS) entry which is preliminary data.</text>
</comment>
<dbReference type="AlphaFoldDB" id="A0ABD0QF46"/>
<evidence type="ECO:0000313" key="2">
    <source>
        <dbReference type="Proteomes" id="UP001529510"/>
    </source>
</evidence>
<dbReference type="Proteomes" id="UP001529510">
    <property type="component" value="Unassembled WGS sequence"/>
</dbReference>
<feature type="non-terminal residue" evidence="1">
    <location>
        <position position="1"/>
    </location>
</feature>
<keyword evidence="2" id="KW-1185">Reference proteome</keyword>
<proteinExistence type="predicted"/>
<feature type="non-terminal residue" evidence="1">
    <location>
        <position position="56"/>
    </location>
</feature>
<protein>
    <submittedName>
        <fullName evidence="1">Uncharacterized protein</fullName>
    </submittedName>
</protein>
<sequence length="56" mass="6197">NPTEVIESIGGTVVALDRLQQETSVWDFLLGLPDLFLKPTDEEKLNAGAEELENLQ</sequence>
<organism evidence="1 2">
    <name type="scientific">Cirrhinus mrigala</name>
    <name type="common">Mrigala</name>
    <dbReference type="NCBI Taxonomy" id="683832"/>
    <lineage>
        <taxon>Eukaryota</taxon>
        <taxon>Metazoa</taxon>
        <taxon>Chordata</taxon>
        <taxon>Craniata</taxon>
        <taxon>Vertebrata</taxon>
        <taxon>Euteleostomi</taxon>
        <taxon>Actinopterygii</taxon>
        <taxon>Neopterygii</taxon>
        <taxon>Teleostei</taxon>
        <taxon>Ostariophysi</taxon>
        <taxon>Cypriniformes</taxon>
        <taxon>Cyprinidae</taxon>
        <taxon>Labeoninae</taxon>
        <taxon>Labeonini</taxon>
        <taxon>Cirrhinus</taxon>
    </lineage>
</organism>
<gene>
    <name evidence="1" type="ORF">M9458_020396</name>
</gene>
<reference evidence="1 2" key="1">
    <citation type="submission" date="2024-05" db="EMBL/GenBank/DDBJ databases">
        <title>Genome sequencing and assembly of Indian major carp, Cirrhinus mrigala (Hamilton, 1822).</title>
        <authorList>
            <person name="Mohindra V."/>
            <person name="Chowdhury L.M."/>
            <person name="Lal K."/>
            <person name="Jena J.K."/>
        </authorList>
    </citation>
    <scope>NUCLEOTIDE SEQUENCE [LARGE SCALE GENOMIC DNA]</scope>
    <source>
        <strain evidence="1">CM1030</strain>
        <tissue evidence="1">Blood</tissue>
    </source>
</reference>